<organism evidence="1 2">
    <name type="scientific">Porites lobata</name>
    <dbReference type="NCBI Taxonomy" id="104759"/>
    <lineage>
        <taxon>Eukaryota</taxon>
        <taxon>Metazoa</taxon>
        <taxon>Cnidaria</taxon>
        <taxon>Anthozoa</taxon>
        <taxon>Hexacorallia</taxon>
        <taxon>Scleractinia</taxon>
        <taxon>Fungiina</taxon>
        <taxon>Poritidae</taxon>
        <taxon>Porites</taxon>
    </lineage>
</organism>
<gene>
    <name evidence="1" type="ORF">PLOB_00023358</name>
</gene>
<dbReference type="Proteomes" id="UP001159405">
    <property type="component" value="Unassembled WGS sequence"/>
</dbReference>
<keyword evidence="2" id="KW-1185">Reference proteome</keyword>
<dbReference type="EMBL" id="CALNXK010000277">
    <property type="protein sequence ID" value="CAH3180489.1"/>
    <property type="molecule type" value="Genomic_DNA"/>
</dbReference>
<feature type="non-terminal residue" evidence="1">
    <location>
        <position position="1"/>
    </location>
</feature>
<evidence type="ECO:0008006" key="3">
    <source>
        <dbReference type="Google" id="ProtNLM"/>
    </source>
</evidence>
<evidence type="ECO:0000313" key="2">
    <source>
        <dbReference type="Proteomes" id="UP001159405"/>
    </source>
</evidence>
<protein>
    <recommendedName>
        <fullName evidence="3">Heat shock protein 90</fullName>
    </recommendedName>
</protein>
<accession>A0ABN8RNJ7</accession>
<evidence type="ECO:0000313" key="1">
    <source>
        <dbReference type="EMBL" id="CAH3180489.1"/>
    </source>
</evidence>
<sequence>ALNVDDKDPETKEELYGSHDQKIMDAEIQAPESRVKTQNAETQTTEFEYLFKQMSSVTQCLFVCSSHLEKTTIIIDCFEIFIERPSNLLARVQTFSRVSLDS</sequence>
<reference evidence="1 2" key="1">
    <citation type="submission" date="2022-05" db="EMBL/GenBank/DDBJ databases">
        <authorList>
            <consortium name="Genoscope - CEA"/>
            <person name="William W."/>
        </authorList>
    </citation>
    <scope>NUCLEOTIDE SEQUENCE [LARGE SCALE GENOMIC DNA]</scope>
</reference>
<proteinExistence type="predicted"/>
<comment type="caution">
    <text evidence="1">The sequence shown here is derived from an EMBL/GenBank/DDBJ whole genome shotgun (WGS) entry which is preliminary data.</text>
</comment>
<name>A0ABN8RNJ7_9CNID</name>